<evidence type="ECO:0000313" key="4">
    <source>
        <dbReference type="Proteomes" id="UP000299102"/>
    </source>
</evidence>
<proteinExistence type="inferred from homology"/>
<evidence type="ECO:0000313" key="3">
    <source>
        <dbReference type="EMBL" id="GBP83319.1"/>
    </source>
</evidence>
<comment type="caution">
    <text evidence="3">The sequence shown here is derived from an EMBL/GenBank/DDBJ whole genome shotgun (WGS) entry which is preliminary data.</text>
</comment>
<dbReference type="EMBL" id="BGZK01001614">
    <property type="protein sequence ID" value="GBP83319.1"/>
    <property type="molecule type" value="Genomic_DNA"/>
</dbReference>
<dbReference type="Proteomes" id="UP000299102">
    <property type="component" value="Unassembled WGS sequence"/>
</dbReference>
<comment type="similarity">
    <text evidence="1">Belongs to the fatty acyl-CoA reductase family.</text>
</comment>
<dbReference type="PANTHER" id="PTHR11011">
    <property type="entry name" value="MALE STERILITY PROTEIN 2-RELATED"/>
    <property type="match status" value="1"/>
</dbReference>
<dbReference type="GO" id="GO:0035336">
    <property type="term" value="P:long-chain fatty-acyl-CoA metabolic process"/>
    <property type="evidence" value="ECO:0007669"/>
    <property type="project" value="TreeGrafter"/>
</dbReference>
<comment type="catalytic activity">
    <reaction evidence="1">
        <text>a long-chain fatty acyl-CoA + 2 NADPH + 2 H(+) = a long-chain primary fatty alcohol + 2 NADP(+) + CoA</text>
        <dbReference type="Rhea" id="RHEA:52716"/>
        <dbReference type="ChEBI" id="CHEBI:15378"/>
        <dbReference type="ChEBI" id="CHEBI:57287"/>
        <dbReference type="ChEBI" id="CHEBI:57783"/>
        <dbReference type="ChEBI" id="CHEBI:58349"/>
        <dbReference type="ChEBI" id="CHEBI:77396"/>
        <dbReference type="ChEBI" id="CHEBI:83139"/>
        <dbReference type="EC" id="1.2.1.84"/>
    </reaction>
</comment>
<organism evidence="3 4">
    <name type="scientific">Eumeta variegata</name>
    <name type="common">Bagworm moth</name>
    <name type="synonym">Eumeta japonica</name>
    <dbReference type="NCBI Taxonomy" id="151549"/>
    <lineage>
        <taxon>Eukaryota</taxon>
        <taxon>Metazoa</taxon>
        <taxon>Ecdysozoa</taxon>
        <taxon>Arthropoda</taxon>
        <taxon>Hexapoda</taxon>
        <taxon>Insecta</taxon>
        <taxon>Pterygota</taxon>
        <taxon>Neoptera</taxon>
        <taxon>Endopterygota</taxon>
        <taxon>Lepidoptera</taxon>
        <taxon>Glossata</taxon>
        <taxon>Ditrysia</taxon>
        <taxon>Tineoidea</taxon>
        <taxon>Psychidae</taxon>
        <taxon>Oiketicinae</taxon>
        <taxon>Eumeta</taxon>
    </lineage>
</organism>
<gene>
    <name evidence="3" type="ORF">EVAR_57581_1</name>
</gene>
<protein>
    <recommendedName>
        <fullName evidence="1">Fatty acyl-CoA reductase</fullName>
        <ecNumber evidence="1">1.2.1.84</ecNumber>
    </recommendedName>
</protein>
<keyword evidence="1" id="KW-0444">Lipid biosynthesis</keyword>
<keyword evidence="1" id="KW-0521">NADP</keyword>
<evidence type="ECO:0000259" key="2">
    <source>
        <dbReference type="Pfam" id="PF07993"/>
    </source>
</evidence>
<dbReference type="GO" id="GO:0005777">
    <property type="term" value="C:peroxisome"/>
    <property type="evidence" value="ECO:0007669"/>
    <property type="project" value="TreeGrafter"/>
</dbReference>
<feature type="domain" description="Thioester reductase (TE)" evidence="2">
    <location>
        <begin position="40"/>
        <end position="147"/>
    </location>
</feature>
<keyword evidence="1" id="KW-0443">Lipid metabolism</keyword>
<accession>A0A4C1Z8S8</accession>
<dbReference type="InterPro" id="IPR026055">
    <property type="entry name" value="FAR"/>
</dbReference>
<dbReference type="GO" id="GO:0080019">
    <property type="term" value="F:alcohol-forming very long-chain fatty acyl-CoA reductase activity"/>
    <property type="evidence" value="ECO:0007669"/>
    <property type="project" value="InterPro"/>
</dbReference>
<dbReference type="Pfam" id="PF07993">
    <property type="entry name" value="NAD_binding_4"/>
    <property type="match status" value="1"/>
</dbReference>
<dbReference type="GO" id="GO:0102965">
    <property type="term" value="F:alcohol-forming long-chain fatty acyl-CoA reductase activity"/>
    <property type="evidence" value="ECO:0007669"/>
    <property type="project" value="UniProtKB-EC"/>
</dbReference>
<evidence type="ECO:0000256" key="1">
    <source>
        <dbReference type="RuleBase" id="RU363097"/>
    </source>
</evidence>
<dbReference type="EC" id="1.2.1.84" evidence="1"/>
<keyword evidence="1" id="KW-0560">Oxidoreductase</keyword>
<name>A0A4C1Z8S8_EUMVA</name>
<sequence>MPEPTTWHHPRPIWPNNGFHKETSSIENYEYIECTICPVRSCPDIKKIYILARPKKNKDAMKRLQEQFDDVPAEALPAAGRGSCFERELEVALRLIAPIYVSFLSGLYDKLRRIHSNFIQKVGIIEGDIGQVGLGLSDEDRRKISDESSEFKPFTAQRTKLCRSEFPANDAIRGYNSPRPFLPLPRVPVLCRCYTFVTNFTAAVTDATTATGLICIKFKSHCYVRSSSKSFRCANKKNRELSHIVTL</sequence>
<comment type="function">
    <text evidence="1">Catalyzes the reduction of fatty acyl-CoA to fatty alcohols.</text>
</comment>
<reference evidence="3 4" key="1">
    <citation type="journal article" date="2019" name="Commun. Biol.">
        <title>The bagworm genome reveals a unique fibroin gene that provides high tensile strength.</title>
        <authorList>
            <person name="Kono N."/>
            <person name="Nakamura H."/>
            <person name="Ohtoshi R."/>
            <person name="Tomita M."/>
            <person name="Numata K."/>
            <person name="Arakawa K."/>
        </authorList>
    </citation>
    <scope>NUCLEOTIDE SEQUENCE [LARGE SCALE GENOMIC DNA]</scope>
</reference>
<keyword evidence="4" id="KW-1185">Reference proteome</keyword>
<dbReference type="PANTHER" id="PTHR11011:SF60">
    <property type="entry name" value="FATTY ACYL-COA REDUCTASE-RELATED"/>
    <property type="match status" value="1"/>
</dbReference>
<dbReference type="InterPro" id="IPR013120">
    <property type="entry name" value="FAR_NAD-bd"/>
</dbReference>
<dbReference type="Gene3D" id="3.40.50.720">
    <property type="entry name" value="NAD(P)-binding Rossmann-like Domain"/>
    <property type="match status" value="1"/>
</dbReference>
<dbReference type="OrthoDB" id="429813at2759"/>
<dbReference type="AlphaFoldDB" id="A0A4C1Z8S8"/>